<organism evidence="1 2">
    <name type="scientific">Adineta ricciae</name>
    <name type="common">Rotifer</name>
    <dbReference type="NCBI Taxonomy" id="249248"/>
    <lineage>
        <taxon>Eukaryota</taxon>
        <taxon>Metazoa</taxon>
        <taxon>Spiralia</taxon>
        <taxon>Gnathifera</taxon>
        <taxon>Rotifera</taxon>
        <taxon>Eurotatoria</taxon>
        <taxon>Bdelloidea</taxon>
        <taxon>Adinetida</taxon>
        <taxon>Adinetidae</taxon>
        <taxon>Adineta</taxon>
    </lineage>
</organism>
<accession>A0A816DDV4</accession>
<dbReference type="EMBL" id="CAJNOR010008470">
    <property type="protein sequence ID" value="CAF1633566.1"/>
    <property type="molecule type" value="Genomic_DNA"/>
</dbReference>
<evidence type="ECO:0000313" key="1">
    <source>
        <dbReference type="EMBL" id="CAF1633566.1"/>
    </source>
</evidence>
<proteinExistence type="predicted"/>
<protein>
    <submittedName>
        <fullName evidence="1">Uncharacterized protein</fullName>
    </submittedName>
</protein>
<comment type="caution">
    <text evidence="1">The sequence shown here is derived from an EMBL/GenBank/DDBJ whole genome shotgun (WGS) entry which is preliminary data.</text>
</comment>
<gene>
    <name evidence="1" type="ORF">XAT740_LOCUS52076</name>
</gene>
<dbReference type="AlphaFoldDB" id="A0A816DDV4"/>
<keyword evidence="2" id="KW-1185">Reference proteome</keyword>
<name>A0A816DDV4_ADIRI</name>
<dbReference type="Proteomes" id="UP000663828">
    <property type="component" value="Unassembled WGS sequence"/>
</dbReference>
<sequence>MLLNDSEDLQIQDDKNDNDLSFASSHAQAYEILDGAIRVLDQMLSQQKSNYNFVDHHLLHRLNRYNYNADHIQTL</sequence>
<reference evidence="1" key="1">
    <citation type="submission" date="2021-02" db="EMBL/GenBank/DDBJ databases">
        <authorList>
            <person name="Nowell W R."/>
        </authorList>
    </citation>
    <scope>NUCLEOTIDE SEQUENCE</scope>
</reference>
<evidence type="ECO:0000313" key="2">
    <source>
        <dbReference type="Proteomes" id="UP000663828"/>
    </source>
</evidence>